<proteinExistence type="predicted"/>
<protein>
    <submittedName>
        <fullName evidence="4">Dienelactone hydrolase</fullName>
    </submittedName>
</protein>
<sequence length="291" mass="31733">MKRLFCLFPFVLACIAAYAQPVKLAGPDGVVLSGEYLLPPNGNSNAPAMLLLHGCGGLRTKSGGISARPARMASLLQELGYGVLMLDSFTNRGVREICTVPVPQRKIDTALRADDAQFAISWLRARREIDGNRVGVLGWSNGASTVLRLVARSATGVKVAVAFYPSCKRSLDNDQYNPDIPTLVLIGEADDWTSSDDCKKLDDRLAGDTFHVVSYPGVYHDFDAPNSELQVRQDIPDGVKPGAGVTSAPDPRATEDAYRRTFKWLSLWLDPNRNPAIWRDGYQSQAGRKAP</sequence>
<evidence type="ECO:0000313" key="4">
    <source>
        <dbReference type="EMBL" id="SMC22222.1"/>
    </source>
</evidence>
<dbReference type="PANTHER" id="PTHR22946">
    <property type="entry name" value="DIENELACTONE HYDROLASE DOMAIN-CONTAINING PROTEIN-RELATED"/>
    <property type="match status" value="1"/>
</dbReference>
<dbReference type="GO" id="GO:0052689">
    <property type="term" value="F:carboxylic ester hydrolase activity"/>
    <property type="evidence" value="ECO:0007669"/>
    <property type="project" value="UniProtKB-ARBA"/>
</dbReference>
<keyword evidence="2" id="KW-0732">Signal</keyword>
<dbReference type="RefSeq" id="WP_139798697.1">
    <property type="nucleotide sequence ID" value="NZ_FWXD01000006.1"/>
</dbReference>
<dbReference type="OrthoDB" id="1412847at2"/>
<name>A0A1W1XEF0_9NEIS</name>
<feature type="chain" id="PRO_5013139637" evidence="2">
    <location>
        <begin position="20"/>
        <end position="291"/>
    </location>
</feature>
<keyword evidence="5" id="KW-1185">Reference proteome</keyword>
<dbReference type="EMBL" id="FWXD01000006">
    <property type="protein sequence ID" value="SMC22222.1"/>
    <property type="molecule type" value="Genomic_DNA"/>
</dbReference>
<evidence type="ECO:0000256" key="2">
    <source>
        <dbReference type="SAM" id="SignalP"/>
    </source>
</evidence>
<dbReference type="InterPro" id="IPR002925">
    <property type="entry name" value="Dienelactn_hydro"/>
</dbReference>
<organism evidence="4 5">
    <name type="scientific">Andreprevotia lacus DSM 23236</name>
    <dbReference type="NCBI Taxonomy" id="1121001"/>
    <lineage>
        <taxon>Bacteria</taxon>
        <taxon>Pseudomonadati</taxon>
        <taxon>Pseudomonadota</taxon>
        <taxon>Betaproteobacteria</taxon>
        <taxon>Neisseriales</taxon>
        <taxon>Chitinibacteraceae</taxon>
        <taxon>Andreprevotia</taxon>
    </lineage>
</organism>
<dbReference type="AlphaFoldDB" id="A0A1W1XEF0"/>
<dbReference type="InterPro" id="IPR029058">
    <property type="entry name" value="AB_hydrolase_fold"/>
</dbReference>
<dbReference type="STRING" id="1121001.SAMN02745857_01373"/>
<evidence type="ECO:0000256" key="1">
    <source>
        <dbReference type="ARBA" id="ARBA00022801"/>
    </source>
</evidence>
<gene>
    <name evidence="4" type="ORF">SAMN02745857_01373</name>
</gene>
<dbReference type="PANTHER" id="PTHR22946:SF9">
    <property type="entry name" value="POLYKETIDE TRANSFERASE AF380"/>
    <property type="match status" value="1"/>
</dbReference>
<dbReference type="InterPro" id="IPR050261">
    <property type="entry name" value="FrsA_esterase"/>
</dbReference>
<reference evidence="4 5" key="1">
    <citation type="submission" date="2017-04" db="EMBL/GenBank/DDBJ databases">
        <authorList>
            <person name="Afonso C.L."/>
            <person name="Miller P.J."/>
            <person name="Scott M.A."/>
            <person name="Spackman E."/>
            <person name="Goraichik I."/>
            <person name="Dimitrov K.M."/>
            <person name="Suarez D.L."/>
            <person name="Swayne D.E."/>
        </authorList>
    </citation>
    <scope>NUCLEOTIDE SEQUENCE [LARGE SCALE GENOMIC DNA]</scope>
    <source>
        <strain evidence="4 5">DSM 23236</strain>
    </source>
</reference>
<dbReference type="Gene3D" id="3.40.50.1820">
    <property type="entry name" value="alpha/beta hydrolase"/>
    <property type="match status" value="1"/>
</dbReference>
<dbReference type="Proteomes" id="UP000192761">
    <property type="component" value="Unassembled WGS sequence"/>
</dbReference>
<accession>A0A1W1XEF0</accession>
<dbReference type="Pfam" id="PF01738">
    <property type="entry name" value="DLH"/>
    <property type="match status" value="1"/>
</dbReference>
<dbReference type="SUPFAM" id="SSF53474">
    <property type="entry name" value="alpha/beta-Hydrolases"/>
    <property type="match status" value="1"/>
</dbReference>
<feature type="domain" description="Dienelactone hydrolase" evidence="3">
    <location>
        <begin position="38"/>
        <end position="266"/>
    </location>
</feature>
<keyword evidence="1 4" id="KW-0378">Hydrolase</keyword>
<evidence type="ECO:0000313" key="5">
    <source>
        <dbReference type="Proteomes" id="UP000192761"/>
    </source>
</evidence>
<feature type="signal peptide" evidence="2">
    <location>
        <begin position="1"/>
        <end position="19"/>
    </location>
</feature>
<evidence type="ECO:0000259" key="3">
    <source>
        <dbReference type="Pfam" id="PF01738"/>
    </source>
</evidence>